<organism evidence="2">
    <name type="scientific">Thermosphaera aggregans</name>
    <dbReference type="NCBI Taxonomy" id="54254"/>
    <lineage>
        <taxon>Archaea</taxon>
        <taxon>Thermoproteota</taxon>
        <taxon>Thermoprotei</taxon>
        <taxon>Desulfurococcales</taxon>
        <taxon>Desulfurococcaceae</taxon>
        <taxon>Thermosphaera</taxon>
    </lineage>
</organism>
<keyword evidence="1" id="KW-0472">Membrane</keyword>
<comment type="caution">
    <text evidence="2">The sequence shown here is derived from an EMBL/GenBank/DDBJ whole genome shotgun (WGS) entry which is preliminary data.</text>
</comment>
<evidence type="ECO:0008006" key="3">
    <source>
        <dbReference type="Google" id="ProtNLM"/>
    </source>
</evidence>
<name>A0A7C2BL72_9CREN</name>
<dbReference type="EMBL" id="DSJT01000026">
    <property type="protein sequence ID" value="HEF87673.1"/>
    <property type="molecule type" value="Genomic_DNA"/>
</dbReference>
<sequence>MNKAFITISLVTLILTSILNTLVFFGDSQEWVIENVSFKSSANTPVYPGSRGAQLVLEARYNGVLNATSPIACLSGIPEAFTALSKCSISYDGENKPLTQIGAGEIARFIFSLDVDRNAQPGLYEMGVNITYYTTEGGLQYSLLPITVEIIELPPLEITTEAAYFTPYAYPGANNVGLAVKIRNNGSTSILVLDASVSFPDLVTPSSANVSLAGIQPGESATIYVQGLTISPHAQPGEYLISIRLNATLTTPDGIRYSSSTTVQATVSVYESPGINLEILDYGFTADTVLSGLNNTNIYVTIQSYESGVVSIIYYRAEIFNAFFQNKSQVKIGELNAVLNYLDTYSFLVDGVSIVEGSDSVLVLLTLNSQVSREGATFPSSINITLYMPVASRVLSINVSRVEWASVNAYPSSTGNTLVVSVLNLESFNLRDVTATLNLPSVFYPQTITVYNAVINAYSALEISFPGIAVSSTAQPGRYPAEITIHGFIVNNDGSTCLVTLVFNIEVVISDLDQLNQFTPELKILDYYWGDGTPIHVYPGNSRAPLTITLQNIGLFSVSDVVVSLEPVDSDVTVLNTRVFCSLGLNPGGVCSAVFYIDLSNSIPGNKEFVVNVTYYVNAFNTAVFFETTRTISVTLPSHPAGEGVVLAEYRWLNNYPAYPGSEKASYFFSIVNLEAYPVYSMWIELKTPEGVKISQGYPQRIYVAGPVQSLQTLSYSIPLDISGNLTPGVYSGLIVIEYYLQTMGGGVRKTVSFPVELFIQDASSAFSLISYGWLSGEPSPPTKGVKYMLIFRNENIPTMTNPMLKLQLPQGITDAATGEASTNVTPITMPGGLSGTTSLAQLVQYITGGLPGSAGLPGQSSSYGKGDIIAFILNLNVEAGVRDRLQITGTIEFVDHWGSTYRQPVSIPLIIRGSPVLIEVNVTSPLIVFNNGTGMLELEINNPSSYSAYEVYVALTPLTGNAVPQGNVKYVPVLPGNTRQILRYEVVYNPVSISVGAGVSATPSSAAFTVTLIYKDPSGYVKMLNNTVAAVIKPFIELQVADETNAKYSDGVLTVNGLLYNVGVSQARSVMVFLKYGDKEVKTLMGDLDPGSQSPFRLEIRNIGLTNETCTLIVSYRDNFNVEYSITKEVSITVIQPSPTLTTPPTPAQIPYIVIIAIISLFLVGVFMLIYRLLSKYKISMVER</sequence>
<accession>A0A7C2BL72</accession>
<feature type="transmembrane region" description="Helical" evidence="1">
    <location>
        <begin position="1151"/>
        <end position="1175"/>
    </location>
</feature>
<dbReference type="PANTHER" id="PTHR35902">
    <property type="entry name" value="S-LAYER DOMAIN-LIKE PROTEIN-RELATED"/>
    <property type="match status" value="1"/>
</dbReference>
<gene>
    <name evidence="2" type="ORF">ENP55_05215</name>
</gene>
<protein>
    <recommendedName>
        <fullName evidence="3">S-layer protein</fullName>
    </recommendedName>
</protein>
<evidence type="ECO:0000256" key="1">
    <source>
        <dbReference type="SAM" id="Phobius"/>
    </source>
</evidence>
<keyword evidence="1" id="KW-0812">Transmembrane</keyword>
<dbReference type="AlphaFoldDB" id="A0A7C2BL72"/>
<evidence type="ECO:0000313" key="2">
    <source>
        <dbReference type="EMBL" id="HEF87673.1"/>
    </source>
</evidence>
<reference evidence="2" key="1">
    <citation type="journal article" date="2020" name="mSystems">
        <title>Genome- and Community-Level Interaction Insights into Carbon Utilization and Element Cycling Functions of Hydrothermarchaeota in Hydrothermal Sediment.</title>
        <authorList>
            <person name="Zhou Z."/>
            <person name="Liu Y."/>
            <person name="Xu W."/>
            <person name="Pan J."/>
            <person name="Luo Z.H."/>
            <person name="Li M."/>
        </authorList>
    </citation>
    <scope>NUCLEOTIDE SEQUENCE [LARGE SCALE GENOMIC DNA]</scope>
    <source>
        <strain evidence="2">SpSt-23</strain>
    </source>
</reference>
<keyword evidence="1" id="KW-1133">Transmembrane helix</keyword>
<proteinExistence type="predicted"/>